<reference evidence="5" key="1">
    <citation type="submission" date="2019-10" db="EMBL/GenBank/DDBJ databases">
        <authorList>
            <person name="Soares A.E.R."/>
            <person name="Aleixo A."/>
            <person name="Schneider P."/>
            <person name="Miyaki C.Y."/>
            <person name="Schneider M.P."/>
            <person name="Mello C."/>
            <person name="Vasconcelos A.T.R."/>
        </authorList>
    </citation>
    <scope>NUCLEOTIDE SEQUENCE</scope>
    <source>
        <tissue evidence="5">Muscle</tissue>
    </source>
</reference>
<dbReference type="PANTHER" id="PTHR12806:SF0">
    <property type="entry name" value="VACUOLAR-SORTING PROTEIN SNF8"/>
    <property type="match status" value="1"/>
</dbReference>
<accession>A0ABQ9CW98</accession>
<gene>
    <name evidence="5" type="primary">SNF8</name>
    <name evidence="5" type="ORF">WISP_108963</name>
</gene>
<dbReference type="PANTHER" id="PTHR12806">
    <property type="entry name" value="EAP30 SUBUNIT OF ELL COMPLEX"/>
    <property type="match status" value="1"/>
</dbReference>
<evidence type="ECO:0000256" key="1">
    <source>
        <dbReference type="ARBA" id="ARBA00009834"/>
    </source>
</evidence>
<evidence type="ECO:0000256" key="2">
    <source>
        <dbReference type="ARBA" id="ARBA00017052"/>
    </source>
</evidence>
<evidence type="ECO:0000313" key="6">
    <source>
        <dbReference type="Proteomes" id="UP001145742"/>
    </source>
</evidence>
<evidence type="ECO:0000313" key="5">
    <source>
        <dbReference type="EMBL" id="KAJ7410356.1"/>
    </source>
</evidence>
<dbReference type="Gene3D" id="6.10.140.180">
    <property type="match status" value="1"/>
</dbReference>
<dbReference type="SUPFAM" id="SSF46785">
    <property type="entry name" value="Winged helix' DNA-binding domain"/>
    <property type="match status" value="2"/>
</dbReference>
<sequence>MPFKSFKVLSLLVASLGFVLMEENVSGWRWEGVGICGKATFWHPLVAFRAEFFPLEFGSNIVEQFKREAEPQISAEGGQRPDLGSQEAKEFLTWLLKAKGNQSFASLEGSEGLKDGLNHEVLTWLMLTDLCRAMPTSSTVSLILFLSLQAKYKERGTVLAEDQLAQMSKQLDMFKTNLEEFASKHKQEIRKNPEFRVQFQDMCATIGVDPLASGKGFWSEMLGVGDFYYELGVQIIEVCLALKHRNGGLITLEELHQQVLKGRGKFAQDVSQDDLLRAIKKLKVLGNGFGIIPVGGTYLIQSVPAELNMDHTVVLQLAEKKGFVTVSEIKSSLKWETERAKQVLDHLLKEGMAWLDEQAPEEPQYWLPALFTELYSQEITPEEAKEAIP</sequence>
<feature type="signal peptide" evidence="4">
    <location>
        <begin position="1"/>
        <end position="27"/>
    </location>
</feature>
<proteinExistence type="inferred from homology"/>
<keyword evidence="4" id="KW-0732">Signal</keyword>
<feature type="chain" id="PRO_5045396720" description="Vacuolar-sorting protein SNF8" evidence="4">
    <location>
        <begin position="28"/>
        <end position="389"/>
    </location>
</feature>
<dbReference type="EMBL" id="WHWB01034409">
    <property type="protein sequence ID" value="KAJ7410356.1"/>
    <property type="molecule type" value="Genomic_DNA"/>
</dbReference>
<dbReference type="InterPro" id="IPR016689">
    <property type="entry name" value="ESCRT-2_cplx_Snf8"/>
</dbReference>
<evidence type="ECO:0000256" key="4">
    <source>
        <dbReference type="SAM" id="SignalP"/>
    </source>
</evidence>
<protein>
    <recommendedName>
        <fullName evidence="2">Vacuolar-sorting protein SNF8</fullName>
    </recommendedName>
    <alternativeName>
        <fullName evidence="3">ESCRT-II complex subunit VPS22</fullName>
    </alternativeName>
</protein>
<organism evidence="5 6">
    <name type="scientific">Willisornis vidua</name>
    <name type="common">Xingu scale-backed antbird</name>
    <dbReference type="NCBI Taxonomy" id="1566151"/>
    <lineage>
        <taxon>Eukaryota</taxon>
        <taxon>Metazoa</taxon>
        <taxon>Chordata</taxon>
        <taxon>Craniata</taxon>
        <taxon>Vertebrata</taxon>
        <taxon>Euteleostomi</taxon>
        <taxon>Archelosauria</taxon>
        <taxon>Archosauria</taxon>
        <taxon>Dinosauria</taxon>
        <taxon>Saurischia</taxon>
        <taxon>Theropoda</taxon>
        <taxon>Coelurosauria</taxon>
        <taxon>Aves</taxon>
        <taxon>Neognathae</taxon>
        <taxon>Neoaves</taxon>
        <taxon>Telluraves</taxon>
        <taxon>Australaves</taxon>
        <taxon>Passeriformes</taxon>
        <taxon>Thamnophilidae</taxon>
        <taxon>Willisornis</taxon>
    </lineage>
</organism>
<dbReference type="InterPro" id="IPR036388">
    <property type="entry name" value="WH-like_DNA-bd_sf"/>
</dbReference>
<evidence type="ECO:0000256" key="3">
    <source>
        <dbReference type="ARBA" id="ARBA00030097"/>
    </source>
</evidence>
<dbReference type="Pfam" id="PF04157">
    <property type="entry name" value="EAP30"/>
    <property type="match status" value="1"/>
</dbReference>
<dbReference type="Gene3D" id="1.10.10.10">
    <property type="entry name" value="Winged helix-like DNA-binding domain superfamily/Winged helix DNA-binding domain"/>
    <property type="match status" value="2"/>
</dbReference>
<name>A0ABQ9CW98_9PASS</name>
<dbReference type="Proteomes" id="UP001145742">
    <property type="component" value="Unassembled WGS sequence"/>
</dbReference>
<dbReference type="InterPro" id="IPR040608">
    <property type="entry name" value="Snf8/Vps36"/>
</dbReference>
<dbReference type="InterPro" id="IPR036390">
    <property type="entry name" value="WH_DNA-bd_sf"/>
</dbReference>
<comment type="caution">
    <text evidence="5">The sequence shown here is derived from an EMBL/GenBank/DDBJ whole genome shotgun (WGS) entry which is preliminary data.</text>
</comment>
<keyword evidence="6" id="KW-1185">Reference proteome</keyword>
<comment type="similarity">
    <text evidence="1">Belongs to the SNF8 family.</text>
</comment>